<dbReference type="SUPFAM" id="SSF51004">
    <property type="entry name" value="C-terminal (heme d1) domain of cytochrome cd1-nitrite reductase"/>
    <property type="match status" value="1"/>
</dbReference>
<dbReference type="EMBL" id="ML145178">
    <property type="protein sequence ID" value="TBU54949.1"/>
    <property type="molecule type" value="Genomic_DNA"/>
</dbReference>
<evidence type="ECO:0000313" key="2">
    <source>
        <dbReference type="Proteomes" id="UP000292082"/>
    </source>
</evidence>
<sequence>MTKLHSLVFEVDTSVGWGKLTNAIMWMRLQTFDIHVHCTLENQPVRTMSRFPRAFYDLYSRQSHPQVVFPPETHLIDKSGFMPKSSLVVSIGGRWVACYVGHDVISLWSPLDEAGLRNWVALDVELAPRSIIFSPNGRQLLVLCSRQTFM</sequence>
<name>A0A4Q9PL87_9APHY</name>
<dbReference type="InterPro" id="IPR011048">
    <property type="entry name" value="Haem_d1_sf"/>
</dbReference>
<accession>A0A4Q9PL87</accession>
<dbReference type="Proteomes" id="UP000292082">
    <property type="component" value="Unassembled WGS sequence"/>
</dbReference>
<reference evidence="1 2" key="1">
    <citation type="submission" date="2019-01" db="EMBL/GenBank/DDBJ databases">
        <title>Draft genome sequences of three monokaryotic isolates of the white-rot basidiomycete fungus Dichomitus squalens.</title>
        <authorList>
            <consortium name="DOE Joint Genome Institute"/>
            <person name="Lopez S.C."/>
            <person name="Andreopoulos B."/>
            <person name="Pangilinan J."/>
            <person name="Lipzen A."/>
            <person name="Riley R."/>
            <person name="Ahrendt S."/>
            <person name="Ng V."/>
            <person name="Barry K."/>
            <person name="Daum C."/>
            <person name="Grigoriev I.V."/>
            <person name="Hilden K.S."/>
            <person name="Makela M.R."/>
            <person name="de Vries R.P."/>
        </authorList>
    </citation>
    <scope>NUCLEOTIDE SEQUENCE [LARGE SCALE GENOMIC DNA]</scope>
    <source>
        <strain evidence="1 2">CBS 464.89</strain>
    </source>
</reference>
<proteinExistence type="predicted"/>
<dbReference type="AlphaFoldDB" id="A0A4Q9PL87"/>
<organism evidence="1 2">
    <name type="scientific">Dichomitus squalens</name>
    <dbReference type="NCBI Taxonomy" id="114155"/>
    <lineage>
        <taxon>Eukaryota</taxon>
        <taxon>Fungi</taxon>
        <taxon>Dikarya</taxon>
        <taxon>Basidiomycota</taxon>
        <taxon>Agaricomycotina</taxon>
        <taxon>Agaricomycetes</taxon>
        <taxon>Polyporales</taxon>
        <taxon>Polyporaceae</taxon>
        <taxon>Dichomitus</taxon>
    </lineage>
</organism>
<evidence type="ECO:0000313" key="1">
    <source>
        <dbReference type="EMBL" id="TBU54949.1"/>
    </source>
</evidence>
<protein>
    <submittedName>
        <fullName evidence="1">Uncharacterized protein</fullName>
    </submittedName>
</protein>
<keyword evidence="2" id="KW-1185">Reference proteome</keyword>
<gene>
    <name evidence="1" type="ORF">BD310DRAFT_721060</name>
</gene>